<dbReference type="GO" id="GO:0015250">
    <property type="term" value="F:water channel activity"/>
    <property type="evidence" value="ECO:0007669"/>
    <property type="project" value="TreeGrafter"/>
</dbReference>
<keyword evidence="4" id="KW-0677">Repeat</keyword>
<dbReference type="Proteomes" id="UP000031552">
    <property type="component" value="Unassembled WGS sequence"/>
</dbReference>
<dbReference type="AlphaFoldDB" id="A0A090D206"/>
<accession>A0A090D206</accession>
<keyword evidence="10" id="KW-1185">Reference proteome</keyword>
<dbReference type="Gene3D" id="1.20.1080.10">
    <property type="entry name" value="Glycerol uptake facilitator protein"/>
    <property type="match status" value="1"/>
</dbReference>
<evidence type="ECO:0000313" key="10">
    <source>
        <dbReference type="Proteomes" id="UP000031552"/>
    </source>
</evidence>
<comment type="similarity">
    <text evidence="7">Belongs to the MIP/aquaporin (TC 1.A.8) family.</text>
</comment>
<keyword evidence="2 7" id="KW-0813">Transport</keyword>
<dbReference type="GO" id="GO:0012505">
    <property type="term" value="C:endomembrane system"/>
    <property type="evidence" value="ECO:0007669"/>
    <property type="project" value="UniProtKB-SubCell"/>
</dbReference>
<dbReference type="PRINTS" id="PR00783">
    <property type="entry name" value="MINTRINSICP"/>
</dbReference>
<keyword evidence="6 8" id="KW-0472">Membrane</keyword>
<evidence type="ECO:0000256" key="6">
    <source>
        <dbReference type="ARBA" id="ARBA00023136"/>
    </source>
</evidence>
<evidence type="ECO:0000256" key="8">
    <source>
        <dbReference type="SAM" id="Phobius"/>
    </source>
</evidence>
<dbReference type="InterPro" id="IPR000425">
    <property type="entry name" value="MIP"/>
</dbReference>
<dbReference type="Pfam" id="PF00230">
    <property type="entry name" value="MIP"/>
    <property type="match status" value="1"/>
</dbReference>
<name>A0A090D206_9BACT</name>
<evidence type="ECO:0000313" key="9">
    <source>
        <dbReference type="EMBL" id="CDR33948.1"/>
    </source>
</evidence>
<comment type="caution">
    <text evidence="9">The sequence shown here is derived from an EMBL/GenBank/DDBJ whole genome shotgun (WGS) entry which is preliminary data.</text>
</comment>
<feature type="transmembrane region" description="Helical" evidence="8">
    <location>
        <begin position="156"/>
        <end position="179"/>
    </location>
</feature>
<keyword evidence="3 7" id="KW-0812">Transmembrane</keyword>
<dbReference type="InterPro" id="IPR034294">
    <property type="entry name" value="Aquaporin_transptr"/>
</dbReference>
<feature type="transmembrane region" description="Helical" evidence="8">
    <location>
        <begin position="199"/>
        <end position="221"/>
    </location>
</feature>
<feature type="transmembrane region" description="Helical" evidence="8">
    <location>
        <begin position="124"/>
        <end position="144"/>
    </location>
</feature>
<keyword evidence="5 8" id="KW-1133">Transmembrane helix</keyword>
<organism evidence="9 10">
    <name type="scientific">Candidatus Criblamydia sequanensis CRIB-18</name>
    <dbReference type="NCBI Taxonomy" id="1437425"/>
    <lineage>
        <taxon>Bacteria</taxon>
        <taxon>Pseudomonadati</taxon>
        <taxon>Chlamydiota</taxon>
        <taxon>Chlamydiia</taxon>
        <taxon>Parachlamydiales</taxon>
        <taxon>Candidatus Criblamydiaceae</taxon>
        <taxon>Candidatus Criblamydia</taxon>
    </lineage>
</organism>
<reference evidence="9" key="2">
    <citation type="submission" date="2014-09" db="EMBL/GenBank/DDBJ databases">
        <title>Criblamydia sequanensis harbors a mega-plasmid encoding arsenite resistance.</title>
        <authorList>
            <person name="Bertelli C."/>
            <person name="Goesmann A."/>
            <person name="Greub G."/>
        </authorList>
    </citation>
    <scope>NUCLEOTIDE SEQUENCE [LARGE SCALE GENOMIC DNA]</scope>
    <source>
        <strain evidence="9">CRIB-18</strain>
    </source>
</reference>
<dbReference type="OrthoDB" id="9807293at2"/>
<evidence type="ECO:0000256" key="4">
    <source>
        <dbReference type="ARBA" id="ARBA00022737"/>
    </source>
</evidence>
<evidence type="ECO:0000256" key="3">
    <source>
        <dbReference type="ARBA" id="ARBA00022692"/>
    </source>
</evidence>
<feature type="transmembrane region" description="Helical" evidence="8">
    <location>
        <begin position="6"/>
        <end position="26"/>
    </location>
</feature>
<comment type="subcellular location">
    <subcellularLocation>
        <location evidence="1">Endomembrane system</location>
        <topology evidence="1">Multi-pass membrane protein</topology>
    </subcellularLocation>
</comment>
<dbReference type="PANTHER" id="PTHR45665">
    <property type="entry name" value="AQUAPORIN-8"/>
    <property type="match status" value="1"/>
</dbReference>
<dbReference type="GO" id="GO:0005737">
    <property type="term" value="C:cytoplasm"/>
    <property type="evidence" value="ECO:0007669"/>
    <property type="project" value="UniProtKB-ARBA"/>
</dbReference>
<dbReference type="SUPFAM" id="SSF81338">
    <property type="entry name" value="Aquaporin-like"/>
    <property type="match status" value="1"/>
</dbReference>
<protein>
    <submittedName>
        <fullName evidence="9">MIP family channel protein</fullName>
    </submittedName>
</protein>
<evidence type="ECO:0000256" key="1">
    <source>
        <dbReference type="ARBA" id="ARBA00004127"/>
    </source>
</evidence>
<proteinExistence type="inferred from homology"/>
<feature type="transmembrane region" description="Helical" evidence="8">
    <location>
        <begin position="33"/>
        <end position="55"/>
    </location>
</feature>
<dbReference type="STRING" id="1437425.CSEC_1122"/>
<evidence type="ECO:0000256" key="2">
    <source>
        <dbReference type="ARBA" id="ARBA00022448"/>
    </source>
</evidence>
<dbReference type="GO" id="GO:0019755">
    <property type="term" value="P:one-carbon compound transport"/>
    <property type="evidence" value="ECO:0007669"/>
    <property type="project" value="UniProtKB-ARBA"/>
</dbReference>
<feature type="transmembrane region" description="Helical" evidence="8">
    <location>
        <begin position="85"/>
        <end position="104"/>
    </location>
</feature>
<dbReference type="RefSeq" id="WP_041017462.1">
    <property type="nucleotide sequence ID" value="NZ_CCEJ010000004.1"/>
</dbReference>
<evidence type="ECO:0000256" key="7">
    <source>
        <dbReference type="RuleBase" id="RU000477"/>
    </source>
</evidence>
<dbReference type="PANTHER" id="PTHR45665:SF9">
    <property type="entry name" value="AQUAPORIN-8"/>
    <property type="match status" value="1"/>
</dbReference>
<dbReference type="InterPro" id="IPR023271">
    <property type="entry name" value="Aquaporin-like"/>
</dbReference>
<sequence>MNLPWLLSELIGTFALTFIGAGSICLNEMTNGGVGLLGIAVAHGLALAVMISAVAPISGGKINPAVTLGLLIGGKIDAKTAALEILFQVGGAILAAICLTLIFPTEVAKVAKLGTPQLGPGISFWVGVFTEAILTFFLVFTVYATAIDPRGTFKAIAGFGIGLVILFDIIAFGGITGAAMNPARAFGPALISSTWSDQLVYWIGPILGGLIAGVLYSNVYLGKSQKV</sequence>
<gene>
    <name evidence="9" type="ORF">CSEC_1122</name>
</gene>
<evidence type="ECO:0000256" key="5">
    <source>
        <dbReference type="ARBA" id="ARBA00022989"/>
    </source>
</evidence>
<dbReference type="eggNOG" id="COG0580">
    <property type="taxonomic scope" value="Bacteria"/>
</dbReference>
<dbReference type="EMBL" id="CCEJ010000004">
    <property type="protein sequence ID" value="CDR33948.1"/>
    <property type="molecule type" value="Genomic_DNA"/>
</dbReference>
<reference evidence="9" key="1">
    <citation type="submission" date="2013-12" db="EMBL/GenBank/DDBJ databases">
        <authorList>
            <person name="Linke B."/>
        </authorList>
    </citation>
    <scope>NUCLEOTIDE SEQUENCE [LARGE SCALE GENOMIC DNA]</scope>
    <source>
        <strain evidence="9">CRIB-18</strain>
    </source>
</reference>
<dbReference type="GO" id="GO:0016020">
    <property type="term" value="C:membrane"/>
    <property type="evidence" value="ECO:0007669"/>
    <property type="project" value="InterPro"/>
</dbReference>